<keyword evidence="2" id="KW-0808">Transferase</keyword>
<evidence type="ECO:0000259" key="1">
    <source>
        <dbReference type="PROSITE" id="PS50206"/>
    </source>
</evidence>
<dbReference type="InterPro" id="IPR050229">
    <property type="entry name" value="GlpE_sulfurtransferase"/>
</dbReference>
<dbReference type="InterPro" id="IPR001763">
    <property type="entry name" value="Rhodanese-like_dom"/>
</dbReference>
<dbReference type="PROSITE" id="PS50206">
    <property type="entry name" value="RHODANESE_3"/>
    <property type="match status" value="1"/>
</dbReference>
<feature type="domain" description="Rhodanese" evidence="1">
    <location>
        <begin position="8"/>
        <end position="96"/>
    </location>
</feature>
<keyword evidence="3" id="KW-1185">Reference proteome</keyword>
<proteinExistence type="predicted"/>
<dbReference type="SMART" id="SM00450">
    <property type="entry name" value="RHOD"/>
    <property type="match status" value="1"/>
</dbReference>
<dbReference type="CDD" id="cd00158">
    <property type="entry name" value="RHOD"/>
    <property type="match status" value="1"/>
</dbReference>
<accession>A0A2D0NGJ9</accession>
<dbReference type="PANTHER" id="PTHR43031">
    <property type="entry name" value="FAD-DEPENDENT OXIDOREDUCTASE"/>
    <property type="match status" value="1"/>
</dbReference>
<evidence type="ECO:0000313" key="3">
    <source>
        <dbReference type="Proteomes" id="UP000223913"/>
    </source>
</evidence>
<dbReference type="EMBL" id="PDUD01000009">
    <property type="protein sequence ID" value="PHN07621.1"/>
    <property type="molecule type" value="Genomic_DNA"/>
</dbReference>
<protein>
    <submittedName>
        <fullName evidence="2">Sulfurtransferase</fullName>
    </submittedName>
</protein>
<dbReference type="OrthoDB" id="9808735at2"/>
<evidence type="ECO:0000313" key="2">
    <source>
        <dbReference type="EMBL" id="PHN07621.1"/>
    </source>
</evidence>
<dbReference type="AlphaFoldDB" id="A0A2D0NGJ9"/>
<dbReference type="InterPro" id="IPR036873">
    <property type="entry name" value="Rhodanese-like_dom_sf"/>
</dbReference>
<dbReference type="PANTHER" id="PTHR43031:SF18">
    <property type="entry name" value="RHODANESE-RELATED SULFURTRANSFERASES"/>
    <property type="match status" value="1"/>
</dbReference>
<dbReference type="RefSeq" id="WP_099149069.1">
    <property type="nucleotide sequence ID" value="NZ_PDUD01000009.1"/>
</dbReference>
<dbReference type="Gene3D" id="3.40.250.10">
    <property type="entry name" value="Rhodanese-like domain"/>
    <property type="match status" value="1"/>
</dbReference>
<dbReference type="SUPFAM" id="SSF52821">
    <property type="entry name" value="Rhodanese/Cell cycle control phosphatase"/>
    <property type="match status" value="1"/>
</dbReference>
<gene>
    <name evidence="2" type="ORF">CRP01_05835</name>
</gene>
<dbReference type="Pfam" id="PF00581">
    <property type="entry name" value="Rhodanese"/>
    <property type="match status" value="1"/>
</dbReference>
<dbReference type="GO" id="GO:0016740">
    <property type="term" value="F:transferase activity"/>
    <property type="evidence" value="ECO:0007669"/>
    <property type="project" value="UniProtKB-KW"/>
</dbReference>
<dbReference type="Proteomes" id="UP000223913">
    <property type="component" value="Unassembled WGS sequence"/>
</dbReference>
<sequence length="98" mass="10935">MDLQSIVKQPNTTLIDVREPFEFATHHVQGAVNIPLQTIPKKMDELRELKGPIVLYCRSGNRSGMATKFLQSHGFQEVYNGGSVTAVEYFLLPDASNV</sequence>
<organism evidence="2 3">
    <name type="scientific">Flavilitoribacter nigricans (strain ATCC 23147 / DSM 23189 / NBRC 102662 / NCIMB 1420 / SS-2)</name>
    <name type="common">Lewinella nigricans</name>
    <dbReference type="NCBI Taxonomy" id="1122177"/>
    <lineage>
        <taxon>Bacteria</taxon>
        <taxon>Pseudomonadati</taxon>
        <taxon>Bacteroidota</taxon>
        <taxon>Saprospiria</taxon>
        <taxon>Saprospirales</taxon>
        <taxon>Lewinellaceae</taxon>
        <taxon>Flavilitoribacter</taxon>
    </lineage>
</organism>
<reference evidence="2 3" key="1">
    <citation type="submission" date="2017-10" db="EMBL/GenBank/DDBJ databases">
        <title>The draft genome sequence of Lewinella nigricans NBRC 102662.</title>
        <authorList>
            <person name="Wang K."/>
        </authorList>
    </citation>
    <scope>NUCLEOTIDE SEQUENCE [LARGE SCALE GENOMIC DNA]</scope>
    <source>
        <strain evidence="2 3">NBRC 102662</strain>
    </source>
</reference>
<name>A0A2D0NGJ9_FLAN2</name>
<comment type="caution">
    <text evidence="2">The sequence shown here is derived from an EMBL/GenBank/DDBJ whole genome shotgun (WGS) entry which is preliminary data.</text>
</comment>